<gene>
    <name evidence="2" type="ORF">HA237_03265</name>
</gene>
<feature type="coiled-coil region" evidence="1">
    <location>
        <begin position="16"/>
        <end position="94"/>
    </location>
</feature>
<organism evidence="2 3">
    <name type="scientific">Candidatus Iainarchaeum sp</name>
    <dbReference type="NCBI Taxonomy" id="3101447"/>
    <lineage>
        <taxon>Archaea</taxon>
        <taxon>Candidatus Iainarchaeota</taxon>
        <taxon>Candidatus Iainarchaeia</taxon>
        <taxon>Candidatus Iainarchaeales</taxon>
        <taxon>Candidatus Iainarchaeaceae</taxon>
        <taxon>Candidatus Iainarchaeum</taxon>
    </lineage>
</organism>
<protein>
    <submittedName>
        <fullName evidence="2">Uncharacterized protein</fullName>
    </submittedName>
</protein>
<dbReference type="AlphaFoldDB" id="A0A7J4IS65"/>
<keyword evidence="1" id="KW-0175">Coiled coil</keyword>
<accession>A0A7J4IS65</accession>
<proteinExistence type="predicted"/>
<comment type="caution">
    <text evidence="2">The sequence shown here is derived from an EMBL/GenBank/DDBJ whole genome shotgun (WGS) entry which is preliminary data.</text>
</comment>
<evidence type="ECO:0000313" key="3">
    <source>
        <dbReference type="Proteomes" id="UP000577419"/>
    </source>
</evidence>
<name>A0A7J4IS65_9ARCH</name>
<evidence type="ECO:0000313" key="2">
    <source>
        <dbReference type="EMBL" id="HIH08363.1"/>
    </source>
</evidence>
<evidence type="ECO:0000256" key="1">
    <source>
        <dbReference type="SAM" id="Coils"/>
    </source>
</evidence>
<dbReference type="EMBL" id="DUFG01000017">
    <property type="protein sequence ID" value="HIH08363.1"/>
    <property type="molecule type" value="Genomic_DNA"/>
</dbReference>
<reference evidence="3" key="1">
    <citation type="journal article" date="2020" name="bioRxiv">
        <title>A rank-normalized archaeal taxonomy based on genome phylogeny resolves widespread incomplete and uneven classifications.</title>
        <authorList>
            <person name="Rinke C."/>
            <person name="Chuvochina M."/>
            <person name="Mussig A.J."/>
            <person name="Chaumeil P.-A."/>
            <person name="Waite D.W."/>
            <person name="Whitman W.B."/>
            <person name="Parks D.H."/>
            <person name="Hugenholtz P."/>
        </authorList>
    </citation>
    <scope>NUCLEOTIDE SEQUENCE [LARGE SCALE GENOMIC DNA]</scope>
</reference>
<dbReference type="Proteomes" id="UP000577419">
    <property type="component" value="Unassembled WGS sequence"/>
</dbReference>
<sequence>MLPVRKLLEKFKARFAKRKSAKKERVLGKIRKLKDELRGLNVNIAFYENAIDELASALEISKGAKTTMAITLQRKDLERRLKDSRSALSSFKTRRNEILRSIGEKSLGYS</sequence>